<evidence type="ECO:0000259" key="2">
    <source>
        <dbReference type="PROSITE" id="PS50175"/>
    </source>
</evidence>
<protein>
    <recommendedName>
        <fullName evidence="2">Peptidase A2 domain-containing protein</fullName>
    </recommendedName>
</protein>
<name>A0A6J8D8X2_MYTCO</name>
<dbReference type="PROSITE" id="PS50175">
    <property type="entry name" value="ASP_PROT_RETROV"/>
    <property type="match status" value="1"/>
</dbReference>
<reference evidence="3 4" key="1">
    <citation type="submission" date="2020-06" db="EMBL/GenBank/DDBJ databases">
        <authorList>
            <person name="Li R."/>
            <person name="Bekaert M."/>
        </authorList>
    </citation>
    <scope>NUCLEOTIDE SEQUENCE [LARGE SCALE GENOMIC DNA]</scope>
    <source>
        <strain evidence="4">wild</strain>
    </source>
</reference>
<dbReference type="GO" id="GO:0006508">
    <property type="term" value="P:proteolysis"/>
    <property type="evidence" value="ECO:0007669"/>
    <property type="project" value="InterPro"/>
</dbReference>
<keyword evidence="1" id="KW-0378">Hydrolase</keyword>
<accession>A0A6J8D8X2</accession>
<dbReference type="InterPro" id="IPR001995">
    <property type="entry name" value="Peptidase_A2_cat"/>
</dbReference>
<evidence type="ECO:0000313" key="3">
    <source>
        <dbReference type="EMBL" id="CAC5404141.1"/>
    </source>
</evidence>
<dbReference type="InterPro" id="IPR021109">
    <property type="entry name" value="Peptidase_aspartic_dom_sf"/>
</dbReference>
<dbReference type="AlphaFoldDB" id="A0A6J8D8X2"/>
<dbReference type="Gene3D" id="2.40.70.10">
    <property type="entry name" value="Acid Proteases"/>
    <property type="match status" value="1"/>
</dbReference>
<feature type="domain" description="Peptidase A2" evidence="2">
    <location>
        <begin position="1"/>
        <end position="79"/>
    </location>
</feature>
<evidence type="ECO:0000256" key="1">
    <source>
        <dbReference type="ARBA" id="ARBA00022801"/>
    </source>
</evidence>
<evidence type="ECO:0000313" key="4">
    <source>
        <dbReference type="Proteomes" id="UP000507470"/>
    </source>
</evidence>
<dbReference type="CDD" id="cd00303">
    <property type="entry name" value="retropepsin_like"/>
    <property type="match status" value="1"/>
</dbReference>
<dbReference type="SUPFAM" id="SSF50630">
    <property type="entry name" value="Acid proteases"/>
    <property type="match status" value="1"/>
</dbReference>
<dbReference type="Pfam" id="PF13975">
    <property type="entry name" value="gag-asp_proteas"/>
    <property type="match status" value="1"/>
</dbReference>
<dbReference type="EMBL" id="CACVKT020006919">
    <property type="protein sequence ID" value="CAC5404141.1"/>
    <property type="molecule type" value="Genomic_DNA"/>
</dbReference>
<dbReference type="OrthoDB" id="425619at2759"/>
<keyword evidence="4" id="KW-1185">Reference proteome</keyword>
<proteinExistence type="predicted"/>
<dbReference type="GO" id="GO:0004190">
    <property type="term" value="F:aspartic-type endopeptidase activity"/>
    <property type="evidence" value="ECO:0007669"/>
    <property type="project" value="InterPro"/>
</dbReference>
<organism evidence="3 4">
    <name type="scientific">Mytilus coruscus</name>
    <name type="common">Sea mussel</name>
    <dbReference type="NCBI Taxonomy" id="42192"/>
    <lineage>
        <taxon>Eukaryota</taxon>
        <taxon>Metazoa</taxon>
        <taxon>Spiralia</taxon>
        <taxon>Lophotrochozoa</taxon>
        <taxon>Mollusca</taxon>
        <taxon>Bivalvia</taxon>
        <taxon>Autobranchia</taxon>
        <taxon>Pteriomorphia</taxon>
        <taxon>Mytilida</taxon>
        <taxon>Mytiloidea</taxon>
        <taxon>Mytilidae</taxon>
        <taxon>Mytilinae</taxon>
        <taxon>Mytilus</taxon>
    </lineage>
</organism>
<dbReference type="Proteomes" id="UP000507470">
    <property type="component" value="Unassembled WGS sequence"/>
</dbReference>
<gene>
    <name evidence="3" type="ORF">MCOR_37962</name>
</gene>
<sequence>MMLDTGASVTILSKKFFETFDISLRKGTIPVKQKLVSATGDTADFLGKMKIKIHLGKNMYEHEVLIADIPSEEILGIDFLEQKMCDIILKEKCLRINGENVPCFKNKETVSWVDRITLFEDLVLPPSSETIVSAYILDSVIKGKTAIVEPSDHFTNTNGLLLAKLVVNTSNSKIPLKILNMNDHESVIHKDTVTAFIEPIADIIESDMCNVNKIVTDNETGTRYKNCGLPEHIKPVFQTSIKELNEQQQIEFKNLLIKHKDSFSKSSADIGRTDLVDHTINTGDAPPIRQRPRRIPLLKWKQLKLK</sequence>